<dbReference type="PANTHER" id="PTHR47027:SF20">
    <property type="entry name" value="REVERSE TRANSCRIPTASE-LIKE PROTEIN WITH RNA-DIRECTED DNA POLYMERASE DOMAIN"/>
    <property type="match status" value="1"/>
</dbReference>
<dbReference type="InterPro" id="IPR000477">
    <property type="entry name" value="RT_dom"/>
</dbReference>
<dbReference type="GO" id="GO:0071897">
    <property type="term" value="P:DNA biosynthetic process"/>
    <property type="evidence" value="ECO:0007669"/>
    <property type="project" value="UniProtKB-ARBA"/>
</dbReference>
<sequence length="196" mass="21515">MRGQPPSPIALRSGVKQGCPLSGILFNIAIDQVLRSVQEHKGYRAILAFADDLVLLEETADELQEMIQLTSDELSLLCLQLNPVKCATNHLAGTATPIEAAPTQLNLNGIAIRTLADGEYYSYFGKQVGFYLQKTFGSVNEALLLLQKIATSNLAPWQKIDSLKAFFFSSLSFAMRTAQIDKTTCVQRGLCCQERA</sequence>
<dbReference type="PANTHER" id="PTHR47027">
    <property type="entry name" value="REVERSE TRANSCRIPTASE DOMAIN-CONTAINING PROTEIN"/>
    <property type="match status" value="1"/>
</dbReference>
<dbReference type="AlphaFoldDB" id="A0A8X6VRR1"/>
<dbReference type="Gene3D" id="3.30.70.270">
    <property type="match status" value="1"/>
</dbReference>
<accession>A0A8X6VRR1</accession>
<dbReference type="EMBL" id="BMAU01021349">
    <property type="protein sequence ID" value="GFY18410.1"/>
    <property type="molecule type" value="Genomic_DNA"/>
</dbReference>
<dbReference type="InterPro" id="IPR043128">
    <property type="entry name" value="Rev_trsase/Diguanyl_cyclase"/>
</dbReference>
<reference evidence="2" key="1">
    <citation type="submission" date="2020-08" db="EMBL/GenBank/DDBJ databases">
        <title>Multicomponent nature underlies the extraordinary mechanical properties of spider dragline silk.</title>
        <authorList>
            <person name="Kono N."/>
            <person name="Nakamura H."/>
            <person name="Mori M."/>
            <person name="Yoshida Y."/>
            <person name="Ohtoshi R."/>
            <person name="Malay A.D."/>
            <person name="Moran D.A.P."/>
            <person name="Tomita M."/>
            <person name="Numata K."/>
            <person name="Arakawa K."/>
        </authorList>
    </citation>
    <scope>NUCLEOTIDE SEQUENCE</scope>
</reference>
<evidence type="ECO:0000259" key="1">
    <source>
        <dbReference type="PROSITE" id="PS50878"/>
    </source>
</evidence>
<protein>
    <submittedName>
        <fullName evidence="2">Retrovirus-related Pol polyprotein from type-2 retrotransposable element R2DM</fullName>
    </submittedName>
</protein>
<proteinExistence type="predicted"/>
<comment type="caution">
    <text evidence="2">The sequence shown here is derived from an EMBL/GenBank/DDBJ whole genome shotgun (WGS) entry which is preliminary data.</text>
</comment>
<organism evidence="2 3">
    <name type="scientific">Trichonephila clavipes</name>
    <name type="common">Golden silk orbweaver</name>
    <name type="synonym">Nephila clavipes</name>
    <dbReference type="NCBI Taxonomy" id="2585209"/>
    <lineage>
        <taxon>Eukaryota</taxon>
        <taxon>Metazoa</taxon>
        <taxon>Ecdysozoa</taxon>
        <taxon>Arthropoda</taxon>
        <taxon>Chelicerata</taxon>
        <taxon>Arachnida</taxon>
        <taxon>Araneae</taxon>
        <taxon>Araneomorphae</taxon>
        <taxon>Entelegynae</taxon>
        <taxon>Araneoidea</taxon>
        <taxon>Nephilidae</taxon>
        <taxon>Trichonephila</taxon>
    </lineage>
</organism>
<keyword evidence="3" id="KW-1185">Reference proteome</keyword>
<dbReference type="Pfam" id="PF00078">
    <property type="entry name" value="RVT_1"/>
    <property type="match status" value="1"/>
</dbReference>
<dbReference type="PROSITE" id="PS50878">
    <property type="entry name" value="RT_POL"/>
    <property type="match status" value="1"/>
</dbReference>
<evidence type="ECO:0000313" key="3">
    <source>
        <dbReference type="Proteomes" id="UP000887159"/>
    </source>
</evidence>
<gene>
    <name evidence="2" type="primary">X975_10872</name>
    <name evidence="2" type="ORF">TNCV_2396391</name>
</gene>
<dbReference type="InterPro" id="IPR043502">
    <property type="entry name" value="DNA/RNA_pol_sf"/>
</dbReference>
<name>A0A8X6VRR1_TRICX</name>
<evidence type="ECO:0000313" key="2">
    <source>
        <dbReference type="EMBL" id="GFY18410.1"/>
    </source>
</evidence>
<dbReference type="SUPFAM" id="SSF56672">
    <property type="entry name" value="DNA/RNA polymerases"/>
    <property type="match status" value="1"/>
</dbReference>
<feature type="domain" description="Reverse transcriptase" evidence="1">
    <location>
        <begin position="1"/>
        <end position="112"/>
    </location>
</feature>
<dbReference type="Proteomes" id="UP000887159">
    <property type="component" value="Unassembled WGS sequence"/>
</dbReference>